<dbReference type="GeneID" id="54454208"/>
<dbReference type="RefSeq" id="XP_033569024.1">
    <property type="nucleotide sequence ID" value="XM_033713315.1"/>
</dbReference>
<evidence type="ECO:0000313" key="3">
    <source>
        <dbReference type="Proteomes" id="UP000504636"/>
    </source>
</evidence>
<evidence type="ECO:0000313" key="4">
    <source>
        <dbReference type="RefSeq" id="XP_033569024.1"/>
    </source>
</evidence>
<evidence type="ECO:0000313" key="2">
    <source>
        <dbReference type="EMBL" id="KAF2802060.1"/>
    </source>
</evidence>
<dbReference type="EMBL" id="MU003725">
    <property type="protein sequence ID" value="KAF2802060.1"/>
    <property type="molecule type" value="Genomic_DNA"/>
</dbReference>
<proteinExistence type="predicted"/>
<reference evidence="4" key="3">
    <citation type="submission" date="2025-04" db="UniProtKB">
        <authorList>
            <consortium name="RefSeq"/>
        </authorList>
    </citation>
    <scope>IDENTIFICATION</scope>
    <source>
        <strain evidence="4">CBS 304.34</strain>
    </source>
</reference>
<protein>
    <submittedName>
        <fullName evidence="2 4">Uncharacterized protein</fullName>
    </submittedName>
</protein>
<dbReference type="Proteomes" id="UP000504636">
    <property type="component" value="Unplaced"/>
</dbReference>
<sequence>MVEPGLPNRSGIRQSWKGKAARLGRLATVLGYLLQPCAYARWYIEIGVNLPVGGRVCYSSRSKRPESVGFDEVPWESGGLRPQPCGQREGSVGGK</sequence>
<evidence type="ECO:0000256" key="1">
    <source>
        <dbReference type="SAM" id="MobiDB-lite"/>
    </source>
</evidence>
<name>A0A6A6Y081_9PEZI</name>
<gene>
    <name evidence="2 4" type="ORF">BDZ99DRAFT_208646</name>
</gene>
<reference evidence="4" key="2">
    <citation type="submission" date="2020-04" db="EMBL/GenBank/DDBJ databases">
        <authorList>
            <consortium name="NCBI Genome Project"/>
        </authorList>
    </citation>
    <scope>NUCLEOTIDE SEQUENCE</scope>
    <source>
        <strain evidence="4">CBS 304.34</strain>
    </source>
</reference>
<reference evidence="2 4" key="1">
    <citation type="journal article" date="2020" name="Stud. Mycol.">
        <title>101 Dothideomycetes genomes: a test case for predicting lifestyles and emergence of pathogens.</title>
        <authorList>
            <person name="Haridas S."/>
            <person name="Albert R."/>
            <person name="Binder M."/>
            <person name="Bloem J."/>
            <person name="Labutti K."/>
            <person name="Salamov A."/>
            <person name="Andreopoulos B."/>
            <person name="Baker S."/>
            <person name="Barry K."/>
            <person name="Bills G."/>
            <person name="Bluhm B."/>
            <person name="Cannon C."/>
            <person name="Castanera R."/>
            <person name="Culley D."/>
            <person name="Daum C."/>
            <person name="Ezra D."/>
            <person name="Gonzalez J."/>
            <person name="Henrissat B."/>
            <person name="Kuo A."/>
            <person name="Liang C."/>
            <person name="Lipzen A."/>
            <person name="Lutzoni F."/>
            <person name="Magnuson J."/>
            <person name="Mondo S."/>
            <person name="Nolan M."/>
            <person name="Ohm R."/>
            <person name="Pangilinan J."/>
            <person name="Park H.-J."/>
            <person name="Ramirez L."/>
            <person name="Alfaro M."/>
            <person name="Sun H."/>
            <person name="Tritt A."/>
            <person name="Yoshinaga Y."/>
            <person name="Zwiers L.-H."/>
            <person name="Turgeon B."/>
            <person name="Goodwin S."/>
            <person name="Spatafora J."/>
            <person name="Crous P."/>
            <person name="Grigoriev I."/>
        </authorList>
    </citation>
    <scope>NUCLEOTIDE SEQUENCE</scope>
    <source>
        <strain evidence="2 4">CBS 304.34</strain>
    </source>
</reference>
<dbReference type="AlphaFoldDB" id="A0A6A6Y081"/>
<keyword evidence="3" id="KW-1185">Reference proteome</keyword>
<accession>A0A6A6Y081</accession>
<feature type="region of interest" description="Disordered" evidence="1">
    <location>
        <begin position="65"/>
        <end position="95"/>
    </location>
</feature>
<organism evidence="2">
    <name type="scientific">Mytilinidion resinicola</name>
    <dbReference type="NCBI Taxonomy" id="574789"/>
    <lineage>
        <taxon>Eukaryota</taxon>
        <taxon>Fungi</taxon>
        <taxon>Dikarya</taxon>
        <taxon>Ascomycota</taxon>
        <taxon>Pezizomycotina</taxon>
        <taxon>Dothideomycetes</taxon>
        <taxon>Pleosporomycetidae</taxon>
        <taxon>Mytilinidiales</taxon>
        <taxon>Mytilinidiaceae</taxon>
        <taxon>Mytilinidion</taxon>
    </lineage>
</organism>